<reference evidence="3 4" key="1">
    <citation type="submission" date="2020-03" db="EMBL/GenBank/DDBJ databases">
        <title>Salinimicrobium sp. nov, isolated from SCS.</title>
        <authorList>
            <person name="Cao W.R."/>
        </authorList>
    </citation>
    <scope>NUCLEOTIDE SEQUENCE [LARGE SCALE GENOMIC DNA]</scope>
    <source>
        <strain evidence="4">J15B91</strain>
    </source>
</reference>
<feature type="non-terminal residue" evidence="3">
    <location>
        <position position="120"/>
    </location>
</feature>
<sequence>NLTFKNITPAFLNKYEVYMRSRGGTDGGIGVPMRALRALFNFAIERGLVKEEFYPFKVYKISKLKGKGLKKALSMEQVKKIVSLDLEKYPWLINSRNFFVFSFYTRGMNFADMMKLEWKQ</sequence>
<organism evidence="3 4">
    <name type="scientific">Salinimicrobium oceani</name>
    <dbReference type="NCBI Taxonomy" id="2722702"/>
    <lineage>
        <taxon>Bacteria</taxon>
        <taxon>Pseudomonadati</taxon>
        <taxon>Bacteroidota</taxon>
        <taxon>Flavobacteriia</taxon>
        <taxon>Flavobacteriales</taxon>
        <taxon>Flavobacteriaceae</taxon>
        <taxon>Salinimicrobium</taxon>
    </lineage>
</organism>
<feature type="domain" description="Phage integrase SAM-like" evidence="2">
    <location>
        <begin position="2"/>
        <end position="59"/>
    </location>
</feature>
<dbReference type="InterPro" id="IPR010998">
    <property type="entry name" value="Integrase_recombinase_N"/>
</dbReference>
<dbReference type="Proteomes" id="UP000703674">
    <property type="component" value="Unassembled WGS sequence"/>
</dbReference>
<keyword evidence="1" id="KW-0238">DNA-binding</keyword>
<dbReference type="EMBL" id="JAAVJR010001091">
    <property type="protein sequence ID" value="NJW55380.1"/>
    <property type="molecule type" value="Genomic_DNA"/>
</dbReference>
<dbReference type="Gene3D" id="1.10.150.130">
    <property type="match status" value="1"/>
</dbReference>
<feature type="non-terminal residue" evidence="3">
    <location>
        <position position="1"/>
    </location>
</feature>
<accession>A0ABX1D4W2</accession>
<gene>
    <name evidence="3" type="ORF">HC175_20920</name>
</gene>
<comment type="caution">
    <text evidence="3">The sequence shown here is derived from an EMBL/GenBank/DDBJ whole genome shotgun (WGS) entry which is preliminary data.</text>
</comment>
<evidence type="ECO:0000259" key="2">
    <source>
        <dbReference type="Pfam" id="PF13102"/>
    </source>
</evidence>
<evidence type="ECO:0000313" key="3">
    <source>
        <dbReference type="EMBL" id="NJW55380.1"/>
    </source>
</evidence>
<evidence type="ECO:0000256" key="1">
    <source>
        <dbReference type="ARBA" id="ARBA00023125"/>
    </source>
</evidence>
<name>A0ABX1D4W2_9FLAO</name>
<dbReference type="SUPFAM" id="SSF56349">
    <property type="entry name" value="DNA breaking-rejoining enzymes"/>
    <property type="match status" value="1"/>
</dbReference>
<dbReference type="InterPro" id="IPR025269">
    <property type="entry name" value="SAM-like_dom"/>
</dbReference>
<dbReference type="InterPro" id="IPR011010">
    <property type="entry name" value="DNA_brk_join_enz"/>
</dbReference>
<protein>
    <submittedName>
        <fullName evidence="3">Site-specific integrase</fullName>
    </submittedName>
</protein>
<keyword evidence="4" id="KW-1185">Reference proteome</keyword>
<dbReference type="Pfam" id="PF13102">
    <property type="entry name" value="Phage_int_SAM_5"/>
    <property type="match status" value="1"/>
</dbReference>
<evidence type="ECO:0000313" key="4">
    <source>
        <dbReference type="Proteomes" id="UP000703674"/>
    </source>
</evidence>
<proteinExistence type="predicted"/>